<dbReference type="PANTHER" id="PTHR10082:SF60">
    <property type="entry name" value="INTEGRIN BETA-PS"/>
    <property type="match status" value="1"/>
</dbReference>
<protein>
    <recommendedName>
        <fullName evidence="8">Integrin beta-like protein 1</fullName>
    </recommendedName>
</protein>
<comment type="subcellular location">
    <subcellularLocation>
        <location evidence="1">Secreted</location>
    </subcellularLocation>
</comment>
<feature type="compositionally biased region" description="Polar residues" evidence="9">
    <location>
        <begin position="563"/>
        <end position="603"/>
    </location>
</feature>
<dbReference type="FunFam" id="2.10.25.10:FF:000481">
    <property type="entry name" value="Integrin subunit beta like 1"/>
    <property type="match status" value="1"/>
</dbReference>
<dbReference type="GO" id="GO:0008305">
    <property type="term" value="C:integrin complex"/>
    <property type="evidence" value="ECO:0007669"/>
    <property type="project" value="TreeGrafter"/>
</dbReference>
<evidence type="ECO:0000259" key="11">
    <source>
        <dbReference type="Pfam" id="PF07974"/>
    </source>
</evidence>
<keyword evidence="4 10" id="KW-0732">Signal</keyword>
<feature type="domain" description="Integrin beta epidermal growth factor-like" evidence="12">
    <location>
        <begin position="48"/>
        <end position="83"/>
    </location>
</feature>
<name>A0A3B3RM38_9TELE</name>
<dbReference type="Gene3D" id="2.10.25.10">
    <property type="entry name" value="Laminin"/>
    <property type="match status" value="9"/>
</dbReference>
<evidence type="ECO:0000256" key="3">
    <source>
        <dbReference type="ARBA" id="ARBA00022536"/>
    </source>
</evidence>
<accession>A0A3B3RM38</accession>
<organism evidence="13 14">
    <name type="scientific">Paramormyrops kingsleyae</name>
    <dbReference type="NCBI Taxonomy" id="1676925"/>
    <lineage>
        <taxon>Eukaryota</taxon>
        <taxon>Metazoa</taxon>
        <taxon>Chordata</taxon>
        <taxon>Craniata</taxon>
        <taxon>Vertebrata</taxon>
        <taxon>Euteleostomi</taxon>
        <taxon>Actinopterygii</taxon>
        <taxon>Neopterygii</taxon>
        <taxon>Teleostei</taxon>
        <taxon>Osteoglossocephala</taxon>
        <taxon>Osteoglossomorpha</taxon>
        <taxon>Osteoglossiformes</taxon>
        <taxon>Mormyridae</taxon>
        <taxon>Paramormyrops</taxon>
    </lineage>
</organism>
<dbReference type="Proteomes" id="UP000261540">
    <property type="component" value="Unplaced"/>
</dbReference>
<dbReference type="GeneTree" id="ENSGT01150000286919"/>
<feature type="domain" description="Epidermal growth factor-like" evidence="11">
    <location>
        <begin position="89"/>
        <end position="119"/>
    </location>
</feature>
<dbReference type="PANTHER" id="PTHR10082">
    <property type="entry name" value="INTEGRIN BETA SUBUNIT"/>
    <property type="match status" value="1"/>
</dbReference>
<evidence type="ECO:0000256" key="5">
    <source>
        <dbReference type="ARBA" id="ARBA00022737"/>
    </source>
</evidence>
<evidence type="ECO:0000259" key="12">
    <source>
        <dbReference type="Pfam" id="PF23105"/>
    </source>
</evidence>
<evidence type="ECO:0000313" key="13">
    <source>
        <dbReference type="Ensembl" id="ENSPKIP00000019358.1"/>
    </source>
</evidence>
<reference evidence="13" key="1">
    <citation type="submission" date="2025-08" db="UniProtKB">
        <authorList>
            <consortium name="Ensembl"/>
        </authorList>
    </citation>
    <scope>IDENTIFICATION</scope>
</reference>
<dbReference type="FunFam" id="2.10.25.10:FF:000249">
    <property type="entry name" value="Integrin subunit beta like 1"/>
    <property type="match status" value="3"/>
</dbReference>
<keyword evidence="14" id="KW-1185">Reference proteome</keyword>
<evidence type="ECO:0000256" key="4">
    <source>
        <dbReference type="ARBA" id="ARBA00022729"/>
    </source>
</evidence>
<dbReference type="AlphaFoldDB" id="A0A3B3RM38"/>
<dbReference type="GO" id="GO:0033627">
    <property type="term" value="P:cell adhesion mediated by integrin"/>
    <property type="evidence" value="ECO:0007669"/>
    <property type="project" value="TreeGrafter"/>
</dbReference>
<evidence type="ECO:0000256" key="2">
    <source>
        <dbReference type="ARBA" id="ARBA00022525"/>
    </source>
</evidence>
<dbReference type="SUPFAM" id="SSF57196">
    <property type="entry name" value="EGF/Laminin"/>
    <property type="match status" value="6"/>
</dbReference>
<dbReference type="InterPro" id="IPR015812">
    <property type="entry name" value="Integrin_bsu"/>
</dbReference>
<dbReference type="Pfam" id="PF23105">
    <property type="entry name" value="EGF_integrin"/>
    <property type="match status" value="1"/>
</dbReference>
<proteinExistence type="predicted"/>
<dbReference type="InterPro" id="IPR057243">
    <property type="entry name" value="Integrin_I-EGF_CS"/>
</dbReference>
<keyword evidence="7" id="KW-0325">Glycoprotein</keyword>
<keyword evidence="6" id="KW-1015">Disulfide bond</keyword>
<evidence type="ECO:0000256" key="9">
    <source>
        <dbReference type="SAM" id="MobiDB-lite"/>
    </source>
</evidence>
<dbReference type="STRING" id="1676925.ENSPKIP00000019358"/>
<dbReference type="GO" id="GO:0007229">
    <property type="term" value="P:integrin-mediated signaling pathway"/>
    <property type="evidence" value="ECO:0007669"/>
    <property type="project" value="TreeGrafter"/>
</dbReference>
<evidence type="ECO:0000313" key="14">
    <source>
        <dbReference type="Proteomes" id="UP000261540"/>
    </source>
</evidence>
<dbReference type="FunFam" id="2.10.25.10:FF:000175">
    <property type="entry name" value="Integrin subunit beta-like 1"/>
    <property type="match status" value="1"/>
</dbReference>
<sequence>MYAEALVNSVMVFSLLILFSAFEGTVSQSLRTVTGDCRLSTEFSLRRCRTPDSLICSGRGDCSCGICICHVADPGKFYGPRCECHDWVCATYDGKICGGHGTCDCGKCMCEQGWFGEACQYKEDCNLSKRKSKELCRNPQGVICSNAGSCHCGSCICQNPGGRGLISGRFCECNDGECLDEETGEMCGGHGKCYCGNCYCAAGWHGDKCEFQCDISPWESKRRCTSPGGKICSNRGTCICGECTCYDVDPSGEWGDIHGETCECDERSCHSVYDRYSDDFCSGHGQCNCGRCDCTDGWLGKKCEHPLSCHLSPEASLRQCQGTSVMPCSGRGQCQCGQCTCHPLGDKRLHGKNCECDDRQCEDMEGNICGGHGFCSCSRCICSDGWFGKFCQFPRNCNMTDADSKSLCETSDGVMCTGRGSCHCGKCICSPQDWYVSGEFCECDDRDCDKHDGLICTGYLDSDFWIDPRVMRHVVNWEVCLNLTHECKEVLLAGGNHSRVSDPQVRLCRFGRLADWFSAIHHRRLTWAFTGRHSCFLDGFSNIMQRRLPVHSDCRESEDKKTTLQPSHSTSLNSQHHYMQPGTNSHNTSEFNSCSSTATVSRK</sequence>
<reference evidence="13" key="2">
    <citation type="submission" date="2025-09" db="UniProtKB">
        <authorList>
            <consortium name="Ensembl"/>
        </authorList>
    </citation>
    <scope>IDENTIFICATION</scope>
</reference>
<keyword evidence="5" id="KW-0677">Repeat</keyword>
<dbReference type="GO" id="GO:0005925">
    <property type="term" value="C:focal adhesion"/>
    <property type="evidence" value="ECO:0007669"/>
    <property type="project" value="TreeGrafter"/>
</dbReference>
<feature type="domain" description="Epidermal growth factor-like" evidence="11">
    <location>
        <begin position="361"/>
        <end position="391"/>
    </location>
</feature>
<dbReference type="Ensembl" id="ENSPKIT00000042870.1">
    <property type="protein sequence ID" value="ENSPKIP00000019358.1"/>
    <property type="gene ID" value="ENSPKIG00000004552.1"/>
</dbReference>
<feature type="region of interest" description="Disordered" evidence="9">
    <location>
        <begin position="554"/>
        <end position="603"/>
    </location>
</feature>
<evidence type="ECO:0000256" key="6">
    <source>
        <dbReference type="ARBA" id="ARBA00023157"/>
    </source>
</evidence>
<dbReference type="GO" id="GO:0016477">
    <property type="term" value="P:cell migration"/>
    <property type="evidence" value="ECO:0007669"/>
    <property type="project" value="TreeGrafter"/>
</dbReference>
<feature type="signal peptide" evidence="10">
    <location>
        <begin position="1"/>
        <end position="27"/>
    </location>
</feature>
<keyword evidence="2" id="KW-0964">Secreted</keyword>
<evidence type="ECO:0000256" key="1">
    <source>
        <dbReference type="ARBA" id="ARBA00004613"/>
    </source>
</evidence>
<dbReference type="GO" id="GO:0005178">
    <property type="term" value="F:integrin binding"/>
    <property type="evidence" value="ECO:0007669"/>
    <property type="project" value="TreeGrafter"/>
</dbReference>
<dbReference type="GO" id="GO:0005576">
    <property type="term" value="C:extracellular region"/>
    <property type="evidence" value="ECO:0007669"/>
    <property type="project" value="UniProtKB-SubCell"/>
</dbReference>
<evidence type="ECO:0000256" key="10">
    <source>
        <dbReference type="SAM" id="SignalP"/>
    </source>
</evidence>
<dbReference type="GO" id="GO:0098609">
    <property type="term" value="P:cell-cell adhesion"/>
    <property type="evidence" value="ECO:0007669"/>
    <property type="project" value="TreeGrafter"/>
</dbReference>
<dbReference type="FunFam" id="2.10.25.10:FF:000042">
    <property type="entry name" value="Integrin subunit beta-like 1"/>
    <property type="match status" value="2"/>
</dbReference>
<dbReference type="GO" id="GO:0007160">
    <property type="term" value="P:cell-matrix adhesion"/>
    <property type="evidence" value="ECO:0007669"/>
    <property type="project" value="TreeGrafter"/>
</dbReference>
<feature type="domain" description="Epidermal growth factor-like" evidence="11">
    <location>
        <begin position="278"/>
        <end position="303"/>
    </location>
</feature>
<evidence type="ECO:0000256" key="8">
    <source>
        <dbReference type="ARBA" id="ARBA00068076"/>
    </source>
</evidence>
<dbReference type="GO" id="GO:0009986">
    <property type="term" value="C:cell surface"/>
    <property type="evidence" value="ECO:0007669"/>
    <property type="project" value="TreeGrafter"/>
</dbReference>
<dbReference type="InterPro" id="IPR013111">
    <property type="entry name" value="EGF_extracell"/>
</dbReference>
<dbReference type="PROSITE" id="PS00243">
    <property type="entry name" value="I_EGF_1"/>
    <property type="match status" value="6"/>
</dbReference>
<keyword evidence="3" id="KW-0245">EGF-like domain</keyword>
<evidence type="ECO:0000256" key="7">
    <source>
        <dbReference type="ARBA" id="ARBA00023180"/>
    </source>
</evidence>
<dbReference type="PROSITE" id="PS52047">
    <property type="entry name" value="I_EGF_2"/>
    <property type="match status" value="6"/>
</dbReference>
<dbReference type="InterPro" id="IPR057073">
    <property type="entry name" value="EGF_integrin_2"/>
</dbReference>
<dbReference type="Pfam" id="PF07974">
    <property type="entry name" value="EGF_2"/>
    <property type="match status" value="3"/>
</dbReference>
<feature type="chain" id="PRO_5017356995" description="Integrin beta-like protein 1" evidence="10">
    <location>
        <begin position="28"/>
        <end position="603"/>
    </location>
</feature>